<protein>
    <submittedName>
        <fullName evidence="1">DUF393 domain-containing protein</fullName>
    </submittedName>
</protein>
<dbReference type="EMBL" id="WHUT02000010">
    <property type="protein sequence ID" value="NUB45966.1"/>
    <property type="molecule type" value="Genomic_DNA"/>
</dbReference>
<accession>A0A8X8KQH5</accession>
<keyword evidence="2" id="KW-1185">Reference proteome</keyword>
<sequence>MEPSGLTILYDGDCPFCTAYVGMARLRRDVGNVVLLSAREPHPEVTAIAAAGYDLNAGMVVIWRGRIFHGSQAVHLLAILASDGGWFNRFQRLVFGGPRRAAMLYPLLAAGRRVWLRLSGASLISHGPKSSDQRE</sequence>
<dbReference type="Pfam" id="PF04134">
    <property type="entry name" value="DCC1-like"/>
    <property type="match status" value="1"/>
</dbReference>
<dbReference type="AlphaFoldDB" id="A0A8X8KQH5"/>
<name>A0A8X8KQH5_9RHOB</name>
<comment type="caution">
    <text evidence="1">The sequence shown here is derived from an EMBL/GenBank/DDBJ whole genome shotgun (WGS) entry which is preliminary data.</text>
</comment>
<gene>
    <name evidence="1" type="ORF">GEU84_016330</name>
</gene>
<proteinExistence type="predicted"/>
<evidence type="ECO:0000313" key="2">
    <source>
        <dbReference type="Proteomes" id="UP000484076"/>
    </source>
</evidence>
<dbReference type="InterPro" id="IPR007263">
    <property type="entry name" value="DCC1-like"/>
</dbReference>
<organism evidence="1 2">
    <name type="scientific">Fertoeibacter niger</name>
    <dbReference type="NCBI Taxonomy" id="2656921"/>
    <lineage>
        <taxon>Bacteria</taxon>
        <taxon>Pseudomonadati</taxon>
        <taxon>Pseudomonadota</taxon>
        <taxon>Alphaproteobacteria</taxon>
        <taxon>Rhodobacterales</taxon>
        <taxon>Paracoccaceae</taxon>
        <taxon>Fertoeibacter</taxon>
    </lineage>
</organism>
<dbReference type="GO" id="GO:0015035">
    <property type="term" value="F:protein-disulfide reductase activity"/>
    <property type="evidence" value="ECO:0007669"/>
    <property type="project" value="InterPro"/>
</dbReference>
<reference evidence="1" key="1">
    <citation type="submission" date="2020-05" db="EMBL/GenBank/DDBJ databases">
        <title>Fertoebacter nigrum gen. nov., sp. nov., a new member of the family Rhodobacteraceae.</title>
        <authorList>
            <person name="Szuroczki S."/>
            <person name="Abbaszade G."/>
            <person name="Buni D."/>
            <person name="Schumann P."/>
            <person name="Toth E."/>
        </authorList>
    </citation>
    <scope>NUCLEOTIDE SEQUENCE</scope>
    <source>
        <strain evidence="1">RG-N-1a</strain>
    </source>
</reference>
<evidence type="ECO:0000313" key="1">
    <source>
        <dbReference type="EMBL" id="NUB45966.1"/>
    </source>
</evidence>
<dbReference type="Proteomes" id="UP000484076">
    <property type="component" value="Unassembled WGS sequence"/>
</dbReference>